<keyword evidence="2" id="KW-1185">Reference proteome</keyword>
<protein>
    <submittedName>
        <fullName evidence="1">Uncharacterized protein</fullName>
    </submittedName>
</protein>
<evidence type="ECO:0000313" key="2">
    <source>
        <dbReference type="Proteomes" id="UP000320653"/>
    </source>
</evidence>
<proteinExistence type="predicted"/>
<dbReference type="Proteomes" id="UP000320653">
    <property type="component" value="Unassembled WGS sequence"/>
</dbReference>
<evidence type="ECO:0000313" key="1">
    <source>
        <dbReference type="EMBL" id="TWF54984.1"/>
    </source>
</evidence>
<name>A0A561QX85_9HYPH</name>
<organism evidence="1 2">
    <name type="scientific">Neorhizobium alkalisoli</name>
    <dbReference type="NCBI Taxonomy" id="528178"/>
    <lineage>
        <taxon>Bacteria</taxon>
        <taxon>Pseudomonadati</taxon>
        <taxon>Pseudomonadota</taxon>
        <taxon>Alphaproteobacteria</taxon>
        <taxon>Hyphomicrobiales</taxon>
        <taxon>Rhizobiaceae</taxon>
        <taxon>Rhizobium/Agrobacterium group</taxon>
        <taxon>Neorhizobium</taxon>
    </lineage>
</organism>
<dbReference type="EMBL" id="VIWP01000003">
    <property type="protein sequence ID" value="TWF54984.1"/>
    <property type="molecule type" value="Genomic_DNA"/>
</dbReference>
<sequence length="245" mass="29023">MKVAVLFTGFLRQKEQTKQNFETLLLAPFEADVFVATWDIHDIARPLHNRTEELRIEAEVAGSDIRNFFAPRLRDYLVLSYDLFRQSTPTINEIDRPNDLLKTNQRAASHGTVWMNRLYSQCYMVRRGLQMIREYEERTGIRYDAIARTRTDMLFMSPFPEPQLDKLMYPSTYHDGKPVPQGCVADHFYWGGRDTMMKLEDLCFNIETMYRRQNVDTTYAEILFHSYALKQDIYLQPFDIAYRRA</sequence>
<gene>
    <name evidence="1" type="ORF">FHW37_103857</name>
</gene>
<comment type="caution">
    <text evidence="1">The sequence shown here is derived from an EMBL/GenBank/DDBJ whole genome shotgun (WGS) entry which is preliminary data.</text>
</comment>
<dbReference type="AlphaFoldDB" id="A0A561QX85"/>
<accession>A0A561QX85</accession>
<reference evidence="1 2" key="1">
    <citation type="submission" date="2019-06" db="EMBL/GenBank/DDBJ databases">
        <title>Sorghum-associated microbial communities from plants grown in Nebraska, USA.</title>
        <authorList>
            <person name="Schachtman D."/>
        </authorList>
    </citation>
    <scope>NUCLEOTIDE SEQUENCE [LARGE SCALE GENOMIC DNA]</scope>
    <source>
        <strain evidence="1 2">1225</strain>
    </source>
</reference>
<dbReference type="RefSeq" id="WP_145637800.1">
    <property type="nucleotide sequence ID" value="NZ_VIWP01000003.1"/>
</dbReference>